<evidence type="ECO:0000313" key="2">
    <source>
        <dbReference type="Proteomes" id="UP000810252"/>
    </source>
</evidence>
<dbReference type="AlphaFoldDB" id="A0A9D9HFE8"/>
<organism evidence="1 2">
    <name type="scientific">Candidatus Cryptobacteroides merdigallinarum</name>
    <dbReference type="NCBI Taxonomy" id="2840770"/>
    <lineage>
        <taxon>Bacteria</taxon>
        <taxon>Pseudomonadati</taxon>
        <taxon>Bacteroidota</taxon>
        <taxon>Bacteroidia</taxon>
        <taxon>Bacteroidales</taxon>
        <taxon>Candidatus Cryptobacteroides</taxon>
    </lineage>
</organism>
<dbReference type="Proteomes" id="UP000810252">
    <property type="component" value="Unassembled WGS sequence"/>
</dbReference>
<reference evidence="1" key="1">
    <citation type="submission" date="2020-10" db="EMBL/GenBank/DDBJ databases">
        <authorList>
            <person name="Gilroy R."/>
        </authorList>
    </citation>
    <scope>NUCLEOTIDE SEQUENCE</scope>
    <source>
        <strain evidence="1">20514</strain>
    </source>
</reference>
<name>A0A9D9HFE8_9BACT</name>
<sequence length="56" mass="6108">MTESNNRIFCGGSLYESPAFEVFSMDVENGFAATGISEDWGSGSLPEDGNTNIYEY</sequence>
<evidence type="ECO:0000313" key="1">
    <source>
        <dbReference type="EMBL" id="MBO8449446.1"/>
    </source>
</evidence>
<comment type="caution">
    <text evidence="1">The sequence shown here is derived from an EMBL/GenBank/DDBJ whole genome shotgun (WGS) entry which is preliminary data.</text>
</comment>
<dbReference type="EMBL" id="JADIMQ010000133">
    <property type="protein sequence ID" value="MBO8449446.1"/>
    <property type="molecule type" value="Genomic_DNA"/>
</dbReference>
<accession>A0A9D9HFE8</accession>
<proteinExistence type="predicted"/>
<protein>
    <submittedName>
        <fullName evidence="1">Uncharacterized protein</fullName>
    </submittedName>
</protein>
<reference evidence="1" key="2">
    <citation type="journal article" date="2021" name="PeerJ">
        <title>Extensive microbial diversity within the chicken gut microbiome revealed by metagenomics and culture.</title>
        <authorList>
            <person name="Gilroy R."/>
            <person name="Ravi A."/>
            <person name="Getino M."/>
            <person name="Pursley I."/>
            <person name="Horton D.L."/>
            <person name="Alikhan N.F."/>
            <person name="Baker D."/>
            <person name="Gharbi K."/>
            <person name="Hall N."/>
            <person name="Watson M."/>
            <person name="Adriaenssens E.M."/>
            <person name="Foster-Nyarko E."/>
            <person name="Jarju S."/>
            <person name="Secka A."/>
            <person name="Antonio M."/>
            <person name="Oren A."/>
            <person name="Chaudhuri R.R."/>
            <person name="La Ragione R."/>
            <person name="Hildebrand F."/>
            <person name="Pallen M.J."/>
        </authorList>
    </citation>
    <scope>NUCLEOTIDE SEQUENCE</scope>
    <source>
        <strain evidence="1">20514</strain>
    </source>
</reference>
<gene>
    <name evidence="1" type="ORF">IAC29_09295</name>
</gene>